<dbReference type="OrthoDB" id="8936324at2"/>
<dbReference type="PATRIC" id="fig|1150625.3.peg.2841"/>
<dbReference type="GO" id="GO:0008168">
    <property type="term" value="F:methyltransferase activity"/>
    <property type="evidence" value="ECO:0007669"/>
    <property type="project" value="UniProtKB-KW"/>
</dbReference>
<dbReference type="EMBL" id="LDYG01000042">
    <property type="protein sequence ID" value="KUP05260.1"/>
    <property type="molecule type" value="Genomic_DNA"/>
</dbReference>
<sequence length="176" mass="19992">MNKISKIDVDHLKIIRKSVDNFMQNSAATYDKAGKLLDIAPQDHAGAAPFFQLMEVSTLDIDPQSNADYIADICKTNADIIPANTFDIIICTEVLEHTLNPFDAVEELKRILKPKGKLLLTVPFNLRIHGPLPDCWRFTEHGLRALLKEFSLIQIDEIPTEDRWLMPVHYQVVAEK</sequence>
<dbReference type="Pfam" id="PF13489">
    <property type="entry name" value="Methyltransf_23"/>
    <property type="match status" value="1"/>
</dbReference>
<dbReference type="GO" id="GO:0032259">
    <property type="term" value="P:methylation"/>
    <property type="evidence" value="ECO:0007669"/>
    <property type="project" value="UniProtKB-KW"/>
</dbReference>
<name>A0A147K661_9BACI</name>
<dbReference type="CDD" id="cd02440">
    <property type="entry name" value="AdoMet_MTases"/>
    <property type="match status" value="1"/>
</dbReference>
<dbReference type="AlphaFoldDB" id="A0A147K661"/>
<protein>
    <submittedName>
        <fullName evidence="1">Methyltransferase family protein</fullName>
    </submittedName>
</protein>
<gene>
    <name evidence="1" type="ORF">Q75_13500</name>
</gene>
<keyword evidence="1" id="KW-0489">Methyltransferase</keyword>
<evidence type="ECO:0000313" key="1">
    <source>
        <dbReference type="EMBL" id="KUP05260.1"/>
    </source>
</evidence>
<dbReference type="InterPro" id="IPR029063">
    <property type="entry name" value="SAM-dependent_MTases_sf"/>
</dbReference>
<dbReference type="Proteomes" id="UP000074108">
    <property type="component" value="Unassembled WGS sequence"/>
</dbReference>
<dbReference type="RefSeq" id="WP_059351660.1">
    <property type="nucleotide sequence ID" value="NZ_LDYG01000042.1"/>
</dbReference>
<evidence type="ECO:0000313" key="2">
    <source>
        <dbReference type="Proteomes" id="UP000074108"/>
    </source>
</evidence>
<dbReference type="SUPFAM" id="SSF53335">
    <property type="entry name" value="S-adenosyl-L-methionine-dependent methyltransferases"/>
    <property type="match status" value="1"/>
</dbReference>
<dbReference type="STRING" id="1150625.Q75_13500"/>
<comment type="caution">
    <text evidence="1">The sequence shown here is derived from an EMBL/GenBank/DDBJ whole genome shotgun (WGS) entry which is preliminary data.</text>
</comment>
<keyword evidence="2" id="KW-1185">Reference proteome</keyword>
<keyword evidence="1" id="KW-0808">Transferase</keyword>
<accession>A0A147K661</accession>
<dbReference type="Gene3D" id="3.40.50.150">
    <property type="entry name" value="Vaccinia Virus protein VP39"/>
    <property type="match status" value="1"/>
</dbReference>
<reference evidence="1 2" key="1">
    <citation type="journal article" date="2016" name="Front. Microbiol.">
        <title>Microevolution Analysis of Bacillus coahuilensis Unveils Differences in Phosphorus Acquisition Strategies and Their Regulation.</title>
        <authorList>
            <person name="Gomez-Lunar Z."/>
            <person name="Hernandez-Gonzalez I."/>
            <person name="Rodriguez-Torres M.D."/>
            <person name="Souza V."/>
            <person name="Olmedo-Alvarez G."/>
        </authorList>
    </citation>
    <scope>NUCLEOTIDE SEQUENCE [LARGE SCALE GENOMIC DNA]</scope>
    <source>
        <strain evidence="2">p1.1.43</strain>
    </source>
</reference>
<organism evidence="1 2">
    <name type="scientific">Bacillus coahuilensis p1.1.43</name>
    <dbReference type="NCBI Taxonomy" id="1150625"/>
    <lineage>
        <taxon>Bacteria</taxon>
        <taxon>Bacillati</taxon>
        <taxon>Bacillota</taxon>
        <taxon>Bacilli</taxon>
        <taxon>Bacillales</taxon>
        <taxon>Bacillaceae</taxon>
        <taxon>Bacillus</taxon>
    </lineage>
</organism>
<proteinExistence type="predicted"/>